<feature type="compositionally biased region" description="Basic and acidic residues" evidence="1">
    <location>
        <begin position="326"/>
        <end position="335"/>
    </location>
</feature>
<feature type="region of interest" description="Disordered" evidence="1">
    <location>
        <begin position="232"/>
        <end position="258"/>
    </location>
</feature>
<dbReference type="EMBL" id="HBIN01005726">
    <property type="protein sequence ID" value="CAE0433840.1"/>
    <property type="molecule type" value="Transcribed_RNA"/>
</dbReference>
<evidence type="ECO:0000256" key="2">
    <source>
        <dbReference type="SAM" id="Phobius"/>
    </source>
</evidence>
<proteinExistence type="predicted"/>
<keyword evidence="2" id="KW-0812">Transmembrane</keyword>
<evidence type="ECO:0000256" key="1">
    <source>
        <dbReference type="SAM" id="MobiDB-lite"/>
    </source>
</evidence>
<evidence type="ECO:0000313" key="4">
    <source>
        <dbReference type="EMBL" id="CAE0433840.1"/>
    </source>
</evidence>
<name>A0A7S3LPJ2_9STRA</name>
<keyword evidence="2" id="KW-0472">Membrane</keyword>
<feature type="compositionally biased region" description="Basic and acidic residues" evidence="1">
    <location>
        <begin position="236"/>
        <end position="246"/>
    </location>
</feature>
<sequence>MDVYRIFLLAVALFVFLLDIIVVSAQTEEELRISMCVRCCRAFEEHKYALLHGQFLIEQCEDDGCRKAKNPNIDCEYTRKGWGEKMRSCNLGKDWYNNYSKGFARWEKANGDIIPYACIPRPGSNNDDISETFAPTFAPSVSPTTSAPTTSPTTSAPTTSPTTSAPTTSKPTISPTTSRPTTYEEFLEAQEAERKPNIIATAGGGIMVGVVVLGIISIFALVFVIRRSRSRRTALGRREQAPRRDQGSAPAHGFFDNSPGELSSYSGVMFTSSPAVAKIPDRKESRGPANFHQRNPAPTSLRVDNVNSKQNLWPSPNPGHPSPNHKLQDLRKADSMRPPSAFGPNSGRSRHANFNIHDMQPLAATGMHSRSSADSLSSGPSSIIPPPLGNVSWGSVPFREHSHSTESAASAGFSAPPGMMSERFYKNRNRVLSESEDDEFKNVEF</sequence>
<evidence type="ECO:0000256" key="3">
    <source>
        <dbReference type="SAM" id="SignalP"/>
    </source>
</evidence>
<dbReference type="AlphaFoldDB" id="A0A7S3LPJ2"/>
<organism evidence="4">
    <name type="scientific">Aplanochytrium stocchinoi</name>
    <dbReference type="NCBI Taxonomy" id="215587"/>
    <lineage>
        <taxon>Eukaryota</taxon>
        <taxon>Sar</taxon>
        <taxon>Stramenopiles</taxon>
        <taxon>Bigyra</taxon>
        <taxon>Labyrinthulomycetes</taxon>
        <taxon>Thraustochytrida</taxon>
        <taxon>Thraustochytriidae</taxon>
        <taxon>Aplanochytrium</taxon>
    </lineage>
</organism>
<feature type="region of interest" description="Disordered" evidence="1">
    <location>
        <begin position="129"/>
        <end position="181"/>
    </location>
</feature>
<reference evidence="4" key="1">
    <citation type="submission" date="2021-01" db="EMBL/GenBank/DDBJ databases">
        <authorList>
            <person name="Corre E."/>
            <person name="Pelletier E."/>
            <person name="Niang G."/>
            <person name="Scheremetjew M."/>
            <person name="Finn R."/>
            <person name="Kale V."/>
            <person name="Holt S."/>
            <person name="Cochrane G."/>
            <person name="Meng A."/>
            <person name="Brown T."/>
            <person name="Cohen L."/>
        </authorList>
    </citation>
    <scope>NUCLEOTIDE SEQUENCE</scope>
    <source>
        <strain evidence="4">GSBS06</strain>
    </source>
</reference>
<protein>
    <submittedName>
        <fullName evidence="4">Uncharacterized protein</fullName>
    </submittedName>
</protein>
<feature type="chain" id="PRO_5031505270" evidence="3">
    <location>
        <begin position="26"/>
        <end position="445"/>
    </location>
</feature>
<gene>
    <name evidence="4" type="ORF">ASTO00021_LOCUS4155</name>
</gene>
<feature type="region of interest" description="Disordered" evidence="1">
    <location>
        <begin position="280"/>
        <end position="352"/>
    </location>
</feature>
<keyword evidence="2" id="KW-1133">Transmembrane helix</keyword>
<accession>A0A7S3LPJ2</accession>
<feature type="compositionally biased region" description="Low complexity" evidence="1">
    <location>
        <begin position="134"/>
        <end position="181"/>
    </location>
</feature>
<feature type="signal peptide" evidence="3">
    <location>
        <begin position="1"/>
        <end position="25"/>
    </location>
</feature>
<feature type="transmembrane region" description="Helical" evidence="2">
    <location>
        <begin position="198"/>
        <end position="225"/>
    </location>
</feature>
<keyword evidence="3" id="KW-0732">Signal</keyword>